<dbReference type="PANTHER" id="PTHR30154:SF34">
    <property type="entry name" value="TRANSCRIPTIONAL REGULATOR AZLB"/>
    <property type="match status" value="1"/>
</dbReference>
<dbReference type="eggNOG" id="COG1522">
    <property type="taxonomic scope" value="Bacteria"/>
</dbReference>
<dbReference type="InterPro" id="IPR036388">
    <property type="entry name" value="WH-like_DNA-bd_sf"/>
</dbReference>
<dbReference type="GO" id="GO:0043200">
    <property type="term" value="P:response to amino acid"/>
    <property type="evidence" value="ECO:0007669"/>
    <property type="project" value="TreeGrafter"/>
</dbReference>
<dbReference type="SUPFAM" id="SSF46785">
    <property type="entry name" value="Winged helix' DNA-binding domain"/>
    <property type="match status" value="1"/>
</dbReference>
<evidence type="ECO:0000256" key="2">
    <source>
        <dbReference type="ARBA" id="ARBA00023125"/>
    </source>
</evidence>
<comment type="caution">
    <text evidence="5">The sequence shown here is derived from an EMBL/GenBank/DDBJ whole genome shotgun (WGS) entry which is preliminary data.</text>
</comment>
<accession>U1WMJ9</accession>
<dbReference type="Gene3D" id="1.10.10.10">
    <property type="entry name" value="Winged helix-like DNA-binding domain superfamily/Winged helix DNA-binding domain"/>
    <property type="match status" value="1"/>
</dbReference>
<dbReference type="HOGENOM" id="CLU_091233_5_2_9"/>
<dbReference type="InterPro" id="IPR036390">
    <property type="entry name" value="WH_DNA-bd_sf"/>
</dbReference>
<proteinExistence type="predicted"/>
<organism evidence="5 6">
    <name type="scientific">Aneurinibacillus aneurinilyticus ATCC 12856</name>
    <dbReference type="NCBI Taxonomy" id="649747"/>
    <lineage>
        <taxon>Bacteria</taxon>
        <taxon>Bacillati</taxon>
        <taxon>Bacillota</taxon>
        <taxon>Bacilli</taxon>
        <taxon>Bacillales</taxon>
        <taxon>Paenibacillaceae</taxon>
        <taxon>Aneurinibacillus group</taxon>
        <taxon>Aneurinibacillus</taxon>
    </lineage>
</organism>
<dbReference type="PATRIC" id="fig|649747.3.peg.1959"/>
<dbReference type="PROSITE" id="PS50956">
    <property type="entry name" value="HTH_ASNC_2"/>
    <property type="match status" value="1"/>
</dbReference>
<feature type="domain" description="HTH asnC-type" evidence="4">
    <location>
        <begin position="44"/>
        <end position="104"/>
    </location>
</feature>
<evidence type="ECO:0000313" key="5">
    <source>
        <dbReference type="EMBL" id="ERI09799.1"/>
    </source>
</evidence>
<dbReference type="EMBL" id="AWSJ01000137">
    <property type="protein sequence ID" value="ERI09799.1"/>
    <property type="molecule type" value="Genomic_DNA"/>
</dbReference>
<dbReference type="STRING" id="649747.HMPREF0083_02164"/>
<keyword evidence="1" id="KW-0805">Transcription regulation</keyword>
<keyword evidence="3" id="KW-0804">Transcription</keyword>
<evidence type="ECO:0000259" key="4">
    <source>
        <dbReference type="PROSITE" id="PS50956"/>
    </source>
</evidence>
<dbReference type="SMART" id="SM00344">
    <property type="entry name" value="HTH_ASNC"/>
    <property type="match status" value="1"/>
</dbReference>
<dbReference type="PRINTS" id="PR00033">
    <property type="entry name" value="HTHASNC"/>
</dbReference>
<dbReference type="SUPFAM" id="SSF54909">
    <property type="entry name" value="Dimeric alpha+beta barrel"/>
    <property type="match status" value="1"/>
</dbReference>
<gene>
    <name evidence="5" type="ORF">HMPREF0083_02164</name>
</gene>
<dbReference type="Pfam" id="PF01037">
    <property type="entry name" value="AsnC_trans_reg"/>
    <property type="match status" value="1"/>
</dbReference>
<keyword evidence="2" id="KW-0238">DNA-binding</keyword>
<dbReference type="GO" id="GO:0043565">
    <property type="term" value="F:sequence-specific DNA binding"/>
    <property type="evidence" value="ECO:0007669"/>
    <property type="project" value="InterPro"/>
</dbReference>
<dbReference type="GO" id="GO:0005829">
    <property type="term" value="C:cytosol"/>
    <property type="evidence" value="ECO:0007669"/>
    <property type="project" value="TreeGrafter"/>
</dbReference>
<dbReference type="Gene3D" id="3.30.70.920">
    <property type="match status" value="1"/>
</dbReference>
<dbReference type="InterPro" id="IPR019887">
    <property type="entry name" value="Tscrpt_reg_AsnC/Lrp_C"/>
</dbReference>
<dbReference type="Proteomes" id="UP000016511">
    <property type="component" value="Unassembled WGS sequence"/>
</dbReference>
<evidence type="ECO:0000313" key="6">
    <source>
        <dbReference type="Proteomes" id="UP000016511"/>
    </source>
</evidence>
<name>U1WMJ9_ANEAE</name>
<dbReference type="InterPro" id="IPR000485">
    <property type="entry name" value="AsnC-type_HTH_dom"/>
</dbReference>
<dbReference type="InterPro" id="IPR019888">
    <property type="entry name" value="Tscrpt_reg_AsnC-like"/>
</dbReference>
<dbReference type="InterPro" id="IPR011008">
    <property type="entry name" value="Dimeric_a/b-barrel"/>
</dbReference>
<dbReference type="Pfam" id="PF13404">
    <property type="entry name" value="HTH_AsnC-type"/>
    <property type="match status" value="1"/>
</dbReference>
<reference evidence="5 6" key="1">
    <citation type="submission" date="2013-08" db="EMBL/GenBank/DDBJ databases">
        <authorList>
            <person name="Weinstock G."/>
            <person name="Sodergren E."/>
            <person name="Wylie T."/>
            <person name="Fulton L."/>
            <person name="Fulton R."/>
            <person name="Fronick C."/>
            <person name="O'Laughlin M."/>
            <person name="Godfrey J."/>
            <person name="Miner T."/>
            <person name="Herter B."/>
            <person name="Appelbaum E."/>
            <person name="Cordes M."/>
            <person name="Lek S."/>
            <person name="Wollam A."/>
            <person name="Pepin K.H."/>
            <person name="Palsikar V.B."/>
            <person name="Mitreva M."/>
            <person name="Wilson R.K."/>
        </authorList>
    </citation>
    <scope>NUCLEOTIDE SEQUENCE [LARGE SCALE GENOMIC DNA]</scope>
    <source>
        <strain evidence="5 6">ATCC 12856</strain>
    </source>
</reference>
<keyword evidence="6" id="KW-1185">Reference proteome</keyword>
<evidence type="ECO:0000256" key="3">
    <source>
        <dbReference type="ARBA" id="ARBA00023163"/>
    </source>
</evidence>
<sequence>MYIGGYNFSTVDTKHINFATYPLFIRYTITNINRKKWGTTMKELDQLDKEIIMILQEDARHSYTSIAQRLDVSEGTVRIRVNRMLEEEVFEFVIHSNPEKVGLEVSAIISICTELGYQESVAKELNKQPEVRFVGAFSGLYDLIIQAYFASNDKLVEFINQRLGNIEGISSVSVSIELKQYKDCFSYANFQKEESRFVSNA</sequence>
<protein>
    <submittedName>
        <fullName evidence="5">HTH-type transcriptional regulator Ptr2 family protein</fullName>
    </submittedName>
</protein>
<dbReference type="PANTHER" id="PTHR30154">
    <property type="entry name" value="LEUCINE-RESPONSIVE REGULATORY PROTEIN"/>
    <property type="match status" value="1"/>
</dbReference>
<evidence type="ECO:0000256" key="1">
    <source>
        <dbReference type="ARBA" id="ARBA00023015"/>
    </source>
</evidence>
<dbReference type="AlphaFoldDB" id="U1WMJ9"/>